<comment type="cofactor">
    <cofactor evidence="1 7">
        <name>heme</name>
        <dbReference type="ChEBI" id="CHEBI:30413"/>
    </cofactor>
</comment>
<feature type="non-terminal residue" evidence="10">
    <location>
        <position position="477"/>
    </location>
</feature>
<evidence type="ECO:0000256" key="9">
    <source>
        <dbReference type="SAM" id="Phobius"/>
    </source>
</evidence>
<dbReference type="InterPro" id="IPR050182">
    <property type="entry name" value="Cytochrome_P450_fam2"/>
</dbReference>
<evidence type="ECO:0000256" key="7">
    <source>
        <dbReference type="PIRSR" id="PIRSR602401-1"/>
    </source>
</evidence>
<evidence type="ECO:0000256" key="8">
    <source>
        <dbReference type="RuleBase" id="RU000461"/>
    </source>
</evidence>
<evidence type="ECO:0000313" key="11">
    <source>
        <dbReference type="Proteomes" id="UP001519460"/>
    </source>
</evidence>
<evidence type="ECO:0000256" key="5">
    <source>
        <dbReference type="ARBA" id="ARBA00023004"/>
    </source>
</evidence>
<evidence type="ECO:0000256" key="4">
    <source>
        <dbReference type="ARBA" id="ARBA00023002"/>
    </source>
</evidence>
<evidence type="ECO:0008006" key="12">
    <source>
        <dbReference type="Google" id="ProtNLM"/>
    </source>
</evidence>
<dbReference type="PANTHER" id="PTHR24300">
    <property type="entry name" value="CYTOCHROME P450 508A4-RELATED"/>
    <property type="match status" value="1"/>
</dbReference>
<dbReference type="InterPro" id="IPR036396">
    <property type="entry name" value="Cyt_P450_sf"/>
</dbReference>
<dbReference type="GO" id="GO:0004497">
    <property type="term" value="F:monooxygenase activity"/>
    <property type="evidence" value="ECO:0007669"/>
    <property type="project" value="UniProtKB-KW"/>
</dbReference>
<dbReference type="Proteomes" id="UP001519460">
    <property type="component" value="Unassembled WGS sequence"/>
</dbReference>
<keyword evidence="7 8" id="KW-0349">Heme</keyword>
<name>A0ABD0J761_9CAEN</name>
<dbReference type="AlphaFoldDB" id="A0ABD0J761"/>
<dbReference type="SUPFAM" id="SSF48264">
    <property type="entry name" value="Cytochrome P450"/>
    <property type="match status" value="1"/>
</dbReference>
<protein>
    <recommendedName>
        <fullName evidence="12">Cytochrome P450</fullName>
    </recommendedName>
</protein>
<dbReference type="PANTHER" id="PTHR24300:SF417">
    <property type="entry name" value="CYTOCHROME P450 508B1-RELATED"/>
    <property type="match status" value="1"/>
</dbReference>
<dbReference type="FunFam" id="1.10.630.10:FF:000036">
    <property type="entry name" value="CYtochrome P450 family"/>
    <property type="match status" value="1"/>
</dbReference>
<keyword evidence="3 7" id="KW-0479">Metal-binding</keyword>
<dbReference type="EMBL" id="JACVVK020000623">
    <property type="protein sequence ID" value="KAK7462111.1"/>
    <property type="molecule type" value="Genomic_DNA"/>
</dbReference>
<reference evidence="10 11" key="1">
    <citation type="journal article" date="2023" name="Sci. Data">
        <title>Genome assembly of the Korean intertidal mud-creeper Batillaria attramentaria.</title>
        <authorList>
            <person name="Patra A.K."/>
            <person name="Ho P.T."/>
            <person name="Jun S."/>
            <person name="Lee S.J."/>
            <person name="Kim Y."/>
            <person name="Won Y.J."/>
        </authorList>
    </citation>
    <scope>NUCLEOTIDE SEQUENCE [LARGE SCALE GENOMIC DNA]</scope>
    <source>
        <strain evidence="10">Wonlab-2016</strain>
    </source>
</reference>
<comment type="caution">
    <text evidence="10">The sequence shown here is derived from an EMBL/GenBank/DDBJ whole genome shotgun (WGS) entry which is preliminary data.</text>
</comment>
<dbReference type="Pfam" id="PF00067">
    <property type="entry name" value="p450"/>
    <property type="match status" value="1"/>
</dbReference>
<keyword evidence="4 8" id="KW-0560">Oxidoreductase</keyword>
<keyword evidence="9" id="KW-0812">Transmembrane</keyword>
<dbReference type="PRINTS" id="PR00385">
    <property type="entry name" value="P450"/>
</dbReference>
<dbReference type="Gene3D" id="1.10.630.10">
    <property type="entry name" value="Cytochrome P450"/>
    <property type="match status" value="1"/>
</dbReference>
<comment type="similarity">
    <text evidence="2 8">Belongs to the cytochrome P450 family.</text>
</comment>
<evidence type="ECO:0000313" key="10">
    <source>
        <dbReference type="EMBL" id="KAK7462111.1"/>
    </source>
</evidence>
<evidence type="ECO:0000256" key="3">
    <source>
        <dbReference type="ARBA" id="ARBA00022723"/>
    </source>
</evidence>
<dbReference type="PROSITE" id="PS00086">
    <property type="entry name" value="CYTOCHROME_P450"/>
    <property type="match status" value="1"/>
</dbReference>
<evidence type="ECO:0000256" key="1">
    <source>
        <dbReference type="ARBA" id="ARBA00001971"/>
    </source>
</evidence>
<keyword evidence="11" id="KW-1185">Reference proteome</keyword>
<dbReference type="InterPro" id="IPR001128">
    <property type="entry name" value="Cyt_P450"/>
</dbReference>
<evidence type="ECO:0000256" key="6">
    <source>
        <dbReference type="ARBA" id="ARBA00023033"/>
    </source>
</evidence>
<dbReference type="InterPro" id="IPR002401">
    <property type="entry name" value="Cyt_P450_E_grp-I"/>
</dbReference>
<feature type="binding site" description="axial binding residue" evidence="7">
    <location>
        <position position="434"/>
    </location>
    <ligand>
        <name>heme</name>
        <dbReference type="ChEBI" id="CHEBI:30413"/>
    </ligand>
    <ligandPart>
        <name>Fe</name>
        <dbReference type="ChEBI" id="CHEBI:18248"/>
    </ligandPart>
</feature>
<dbReference type="GO" id="GO:0046872">
    <property type="term" value="F:metal ion binding"/>
    <property type="evidence" value="ECO:0007669"/>
    <property type="project" value="UniProtKB-KW"/>
</dbReference>
<keyword evidence="6 8" id="KW-0503">Monooxygenase</keyword>
<sequence length="477" mass="53959">MEGLLASLNISTVLIFLVVFLIGYRWLTTPKNLPPGPPGLPLVGNMLSFLKAGPRILELLHEWHVQYGDVFTITMGDKRMVFVKSNKSDIFSGRPSNLHVVHTLTEHTGQGVLFSEGPKWKELRRVTLMTMRDFGMGKKTIEERIQDEARAVMGVLDIGQGQPICMKPLLTSFTSNIICSIIFGKRFDYDDPVFKELTSLLTEAVAMPVMFLPVNFLSCLRFLPAVKRKVQEFIDAFLSVDAYLEGLLKDHEETFDPDNIRDFVDLYIKTSRESEDKHLYTARNMRRVILDLFGAGTETTSTTLDWLVLYMVAYPDVQKRCQKEIDEVLGQSRLVTMADRSNLPYIEAVLTEMLRCVPIAPVGVPHVAVREGKVGGYTVPVNTIIMPNIGEIHKDPVTWTDPDTFRPERFLDQDGKFQPPKDNYIPFSLGPRVCLGEALAKMDLFILFSSLIQFYTFTMDKGRQPNLKGNMGITYSA</sequence>
<evidence type="ECO:0000256" key="2">
    <source>
        <dbReference type="ARBA" id="ARBA00010617"/>
    </source>
</evidence>
<feature type="transmembrane region" description="Helical" evidence="9">
    <location>
        <begin position="6"/>
        <end position="27"/>
    </location>
</feature>
<accession>A0ABD0J761</accession>
<keyword evidence="9" id="KW-0472">Membrane</keyword>
<keyword evidence="5 7" id="KW-0408">Iron</keyword>
<keyword evidence="9" id="KW-1133">Transmembrane helix</keyword>
<organism evidence="10 11">
    <name type="scientific">Batillaria attramentaria</name>
    <dbReference type="NCBI Taxonomy" id="370345"/>
    <lineage>
        <taxon>Eukaryota</taxon>
        <taxon>Metazoa</taxon>
        <taxon>Spiralia</taxon>
        <taxon>Lophotrochozoa</taxon>
        <taxon>Mollusca</taxon>
        <taxon>Gastropoda</taxon>
        <taxon>Caenogastropoda</taxon>
        <taxon>Sorbeoconcha</taxon>
        <taxon>Cerithioidea</taxon>
        <taxon>Batillariidae</taxon>
        <taxon>Batillaria</taxon>
    </lineage>
</organism>
<dbReference type="InterPro" id="IPR017972">
    <property type="entry name" value="Cyt_P450_CS"/>
</dbReference>
<gene>
    <name evidence="10" type="ORF">BaRGS_00038483</name>
</gene>
<proteinExistence type="inferred from homology"/>
<dbReference type="PRINTS" id="PR00463">
    <property type="entry name" value="EP450I"/>
</dbReference>